<dbReference type="RefSeq" id="XP_043183422.1">
    <property type="nucleotide sequence ID" value="XM_043328037.1"/>
</dbReference>
<dbReference type="Gene3D" id="3.30.470.110">
    <property type="match status" value="1"/>
</dbReference>
<evidence type="ECO:0000313" key="4">
    <source>
        <dbReference type="EMBL" id="QRW23185.1"/>
    </source>
</evidence>
<reference evidence="4" key="1">
    <citation type="submission" date="2020-05" db="EMBL/GenBank/DDBJ databases">
        <title>Evolutionary and genomic comparisons of hybrid uninucleate and nonhybrid Rhizoctonia fungi.</title>
        <authorList>
            <person name="Li C."/>
            <person name="Chen X."/>
        </authorList>
    </citation>
    <scope>NUCLEOTIDE SEQUENCE</scope>
    <source>
        <strain evidence="4">AG-1 IA</strain>
    </source>
</reference>
<dbReference type="GeneID" id="67030500"/>
<dbReference type="Proteomes" id="UP000650533">
    <property type="component" value="Chromosome 10"/>
</dbReference>
<dbReference type="EMBL" id="CP059667">
    <property type="protein sequence ID" value="QRW23185.1"/>
    <property type="molecule type" value="Genomic_DNA"/>
</dbReference>
<keyword evidence="2" id="KW-0472">Membrane</keyword>
<accession>A0A8H8P0W8</accession>
<dbReference type="GO" id="GO:0016829">
    <property type="term" value="F:lyase activity"/>
    <property type="evidence" value="ECO:0007669"/>
    <property type="project" value="UniProtKB-KW"/>
</dbReference>
<evidence type="ECO:0000313" key="5">
    <source>
        <dbReference type="Proteomes" id="UP000650533"/>
    </source>
</evidence>
<name>A0A8H8P0W8_9AGAM</name>
<evidence type="ECO:0000259" key="3">
    <source>
        <dbReference type="Pfam" id="PF24948"/>
    </source>
</evidence>
<keyword evidence="4" id="KW-0456">Lyase</keyword>
<dbReference type="InterPro" id="IPR056749">
    <property type="entry name" value="Citrate_synth_N"/>
</dbReference>
<feature type="transmembrane region" description="Helical" evidence="2">
    <location>
        <begin position="266"/>
        <end position="287"/>
    </location>
</feature>
<dbReference type="Pfam" id="PF24948">
    <property type="entry name" value="Citrate_synth_N"/>
    <property type="match status" value="1"/>
</dbReference>
<dbReference type="SUPFAM" id="SSF56059">
    <property type="entry name" value="Glutathione synthetase ATP-binding domain-like"/>
    <property type="match status" value="1"/>
</dbReference>
<protein>
    <submittedName>
        <fullName evidence="4">ATP citrate (Pro-S)-lyase</fullName>
    </submittedName>
</protein>
<organism evidence="4 5">
    <name type="scientific">Rhizoctonia solani</name>
    <dbReference type="NCBI Taxonomy" id="456999"/>
    <lineage>
        <taxon>Eukaryota</taxon>
        <taxon>Fungi</taxon>
        <taxon>Dikarya</taxon>
        <taxon>Basidiomycota</taxon>
        <taxon>Agaricomycotina</taxon>
        <taxon>Agaricomycetes</taxon>
        <taxon>Cantharellales</taxon>
        <taxon>Ceratobasidiaceae</taxon>
        <taxon>Rhizoctonia</taxon>
    </lineage>
</organism>
<evidence type="ECO:0000256" key="1">
    <source>
        <dbReference type="SAM" id="MobiDB-lite"/>
    </source>
</evidence>
<dbReference type="KEGG" id="rsx:RhiXN_08221"/>
<proteinExistence type="predicted"/>
<evidence type="ECO:0000256" key="2">
    <source>
        <dbReference type="SAM" id="Phobius"/>
    </source>
</evidence>
<feature type="domain" description="ATP-citrate synthase ATP-grasp" evidence="3">
    <location>
        <begin position="2"/>
        <end position="180"/>
    </location>
</feature>
<feature type="region of interest" description="Disordered" evidence="1">
    <location>
        <begin position="234"/>
        <end position="256"/>
    </location>
</feature>
<keyword evidence="2" id="KW-0812">Transmembrane</keyword>
<dbReference type="AlphaFoldDB" id="A0A8H8P0W8"/>
<sequence length="291" mass="32182">MSSNAIREFDAKLLLPCWLPGAPVYAGTEPVTSTFLYSTPKVVQTPRDSDTNTVTPDTELPPFLTEKLVVKPDQLIKRRGKAGLLSLNKGWEESKAWIVERAGKPVQVESTTGTLNNFIVGPFLPHPSNTEYYICTNSRREGDKISFTHEGGVDIGDVDARAARPTKVFQMQEDDHEQEELLPLPPRITNNLSSPTHLTTEPQVGASKSVMGTIESTQMDSEWLVNTGKAKAVGGIKVKGPPQHSSRELRPRTQAQLSPPRFPFPLPLNLSIISFLICHMYVALGYWHNLA</sequence>
<keyword evidence="2" id="KW-1133">Transmembrane helix</keyword>
<gene>
    <name evidence="4" type="ORF">RhiXN_08221</name>
</gene>